<dbReference type="AlphaFoldDB" id="A0A433Q5S8"/>
<name>A0A433Q5S8_9FUNG</name>
<feature type="domain" description="DUF7779" evidence="1">
    <location>
        <begin position="264"/>
        <end position="384"/>
    </location>
</feature>
<dbReference type="GO" id="GO:0016787">
    <property type="term" value="F:hydrolase activity"/>
    <property type="evidence" value="ECO:0007669"/>
    <property type="project" value="UniProtKB-KW"/>
</dbReference>
<gene>
    <name evidence="2" type="ORF">BC938DRAFT_472591</name>
</gene>
<protein>
    <submittedName>
        <fullName evidence="2">P-loop containing nucleoside triphosphate hydrolase protein</fullName>
    </submittedName>
</protein>
<dbReference type="PANTHER" id="PTHR35205">
    <property type="entry name" value="NB-ARC AND TPR DOMAIN PROTEIN"/>
    <property type="match status" value="1"/>
</dbReference>
<reference evidence="2 3" key="1">
    <citation type="journal article" date="2018" name="New Phytol.">
        <title>Phylogenomics of Endogonaceae and evolution of mycorrhizas within Mucoromycota.</title>
        <authorList>
            <person name="Chang Y."/>
            <person name="Desiro A."/>
            <person name="Na H."/>
            <person name="Sandor L."/>
            <person name="Lipzen A."/>
            <person name="Clum A."/>
            <person name="Barry K."/>
            <person name="Grigoriev I.V."/>
            <person name="Martin F.M."/>
            <person name="Stajich J.E."/>
            <person name="Smith M.E."/>
            <person name="Bonito G."/>
            <person name="Spatafora J.W."/>
        </authorList>
    </citation>
    <scope>NUCLEOTIDE SEQUENCE [LARGE SCALE GENOMIC DNA]</scope>
    <source>
        <strain evidence="2 3">AD002</strain>
    </source>
</reference>
<dbReference type="EMBL" id="RBNJ01013834">
    <property type="protein sequence ID" value="RUS25129.1"/>
    <property type="molecule type" value="Genomic_DNA"/>
</dbReference>
<comment type="caution">
    <text evidence="2">The sequence shown here is derived from an EMBL/GenBank/DDBJ whole genome shotgun (WGS) entry which is preliminary data.</text>
</comment>
<dbReference type="Proteomes" id="UP000274822">
    <property type="component" value="Unassembled WGS sequence"/>
</dbReference>
<sequence>MPGSYIILKNPRFVVRLDIFEELDHAIQDNENKGPKLIALSGLGGMGKSQIALEFCYRNQDYYQYIFWMEADTDAALQSSFKTAAEKLDPPIFAENPADIVRRMLEWFEKNSGWLLVFDNADDYTLNSTSNGRLQRDYFPRSGRGVILMTTRLNYGTGQKKSVVDLNEIQMDDSTALKLLLRENVDDGNALEIVKLLGYLPLALDLTGAFMEIEKCTPTEFLRKYENKSEAYLNPANYVQERMGKDGGKTVFTVWEVSFDRIKNKDPLAASLIQSIAFLYPDNIPLALFENHAQTIFVDKTISSIFKRAAKRAAQLMADYSVGRQTTPKDSNSNVQTTIGAAQMLADYSLVRRTTRKDSEQDDPGKDTLSIHRLVQAAILSKIKLPEKKEMSKRLLSALFHEMKPKNERSVEARPAQLLEGAHVSAPTDRRLSYKSTFVRRC</sequence>
<dbReference type="InterPro" id="IPR027417">
    <property type="entry name" value="P-loop_NTPase"/>
</dbReference>
<organism evidence="2 3">
    <name type="scientific">Jimgerdemannia flammicorona</name>
    <dbReference type="NCBI Taxonomy" id="994334"/>
    <lineage>
        <taxon>Eukaryota</taxon>
        <taxon>Fungi</taxon>
        <taxon>Fungi incertae sedis</taxon>
        <taxon>Mucoromycota</taxon>
        <taxon>Mucoromycotina</taxon>
        <taxon>Endogonomycetes</taxon>
        <taxon>Endogonales</taxon>
        <taxon>Endogonaceae</taxon>
        <taxon>Jimgerdemannia</taxon>
    </lineage>
</organism>
<proteinExistence type="predicted"/>
<dbReference type="SUPFAM" id="SSF52540">
    <property type="entry name" value="P-loop containing nucleoside triphosphate hydrolases"/>
    <property type="match status" value="1"/>
</dbReference>
<keyword evidence="3" id="KW-1185">Reference proteome</keyword>
<dbReference type="InterPro" id="IPR056681">
    <property type="entry name" value="DUF7779"/>
</dbReference>
<evidence type="ECO:0000313" key="2">
    <source>
        <dbReference type="EMBL" id="RUS25129.1"/>
    </source>
</evidence>
<evidence type="ECO:0000259" key="1">
    <source>
        <dbReference type="Pfam" id="PF25000"/>
    </source>
</evidence>
<accession>A0A433Q5S8</accession>
<dbReference type="Pfam" id="PF25000">
    <property type="entry name" value="DUF7779"/>
    <property type="match status" value="1"/>
</dbReference>
<evidence type="ECO:0000313" key="3">
    <source>
        <dbReference type="Proteomes" id="UP000274822"/>
    </source>
</evidence>
<keyword evidence="2" id="KW-0378">Hydrolase</keyword>
<dbReference type="Gene3D" id="3.40.50.300">
    <property type="entry name" value="P-loop containing nucleotide triphosphate hydrolases"/>
    <property type="match status" value="1"/>
</dbReference>
<dbReference type="PANTHER" id="PTHR35205:SF1">
    <property type="entry name" value="ZU5 DOMAIN-CONTAINING PROTEIN"/>
    <property type="match status" value="1"/>
</dbReference>